<accession>A0A367YEN2</accession>
<dbReference type="Proteomes" id="UP000253472">
    <property type="component" value="Unassembled WGS sequence"/>
</dbReference>
<name>A0A367YEN2_9ASCO</name>
<comment type="caution">
    <text evidence="2">The sequence shown here is derived from an EMBL/GenBank/DDBJ whole genome shotgun (WGS) entry which is preliminary data.</text>
</comment>
<dbReference type="InterPro" id="IPR025207">
    <property type="entry name" value="Sim4_Fta4"/>
</dbReference>
<protein>
    <submittedName>
        <fullName evidence="2">Uncharacterized protein</fullName>
    </submittedName>
</protein>
<feature type="region of interest" description="Disordered" evidence="1">
    <location>
        <begin position="151"/>
        <end position="173"/>
    </location>
</feature>
<sequence length="320" mass="37301">MNHSYIYTKRFIDDQVNILNEPFQVTPEMRDILDDSLSEEQLQLVLNKINNDLQQRNDRLFPAQINNQIILQIMKLETQKLKIVNQQLFKVNSFVKPIILPDFDNLSDQDQNEKLVELIDMIEELPELKYLFAEAPQVTNVDEDYSMEEDEAGDLDVGDNTVQDDQDTTESRKQVNREFIEEIIDEVNELNEAPGQELIDKYDKLRGDLIELSKRLKYKNDKLNYLNNLKQNLSQLFNLNQPPTEPQSNEIYDSDEEVGEKPNVDGLQNNLRFNETTAAESHSMASEINRFRILVEQISYKVNTKGITGAELREKLQLMD</sequence>
<dbReference type="AlphaFoldDB" id="A0A367YEN2"/>
<gene>
    <name evidence="2" type="ORF">Cantr_00054</name>
</gene>
<feature type="region of interest" description="Disordered" evidence="1">
    <location>
        <begin position="242"/>
        <end position="263"/>
    </location>
</feature>
<dbReference type="GO" id="GO:0031511">
    <property type="term" value="C:Mis6-Sim4 complex"/>
    <property type="evidence" value="ECO:0007669"/>
    <property type="project" value="InterPro"/>
</dbReference>
<reference evidence="2 3" key="1">
    <citation type="submission" date="2018-06" db="EMBL/GenBank/DDBJ databases">
        <title>Whole genome sequencing of Candida tropicalis (genome annotated by CSBL at Korea University).</title>
        <authorList>
            <person name="Ahn J."/>
        </authorList>
    </citation>
    <scope>NUCLEOTIDE SEQUENCE [LARGE SCALE GENOMIC DNA]</scope>
    <source>
        <strain evidence="2 3">ATCC 20962</strain>
    </source>
</reference>
<evidence type="ECO:0000313" key="2">
    <source>
        <dbReference type="EMBL" id="RCK64333.1"/>
    </source>
</evidence>
<dbReference type="STRING" id="5486.A0A367YEN2"/>
<dbReference type="EMBL" id="QLNQ01000022">
    <property type="protein sequence ID" value="RCK64333.1"/>
    <property type="molecule type" value="Genomic_DNA"/>
</dbReference>
<keyword evidence="3" id="KW-1185">Reference proteome</keyword>
<evidence type="ECO:0000313" key="3">
    <source>
        <dbReference type="Proteomes" id="UP000253472"/>
    </source>
</evidence>
<evidence type="ECO:0000256" key="1">
    <source>
        <dbReference type="SAM" id="MobiDB-lite"/>
    </source>
</evidence>
<proteinExistence type="predicted"/>
<organism evidence="2 3">
    <name type="scientific">Candida viswanathii</name>
    <dbReference type="NCBI Taxonomy" id="5486"/>
    <lineage>
        <taxon>Eukaryota</taxon>
        <taxon>Fungi</taxon>
        <taxon>Dikarya</taxon>
        <taxon>Ascomycota</taxon>
        <taxon>Saccharomycotina</taxon>
        <taxon>Pichiomycetes</taxon>
        <taxon>Debaryomycetaceae</taxon>
        <taxon>Candida/Lodderomyces clade</taxon>
        <taxon>Candida</taxon>
    </lineage>
</organism>
<feature type="compositionally biased region" description="Acidic residues" evidence="1">
    <location>
        <begin position="151"/>
        <end position="168"/>
    </location>
</feature>
<dbReference type="Pfam" id="PF13093">
    <property type="entry name" value="FTA4"/>
    <property type="match status" value="1"/>
</dbReference>
<dbReference type="OrthoDB" id="21214at2759"/>